<keyword evidence="2" id="KW-0536">Nodulation</keyword>
<proteinExistence type="inferred from homology"/>
<dbReference type="GO" id="GO:0003700">
    <property type="term" value="F:DNA-binding transcription factor activity"/>
    <property type="evidence" value="ECO:0007669"/>
    <property type="project" value="InterPro"/>
</dbReference>
<dbReference type="InterPro" id="IPR036390">
    <property type="entry name" value="WH_DNA-bd_sf"/>
</dbReference>
<dbReference type="GO" id="GO:0003677">
    <property type="term" value="F:DNA binding"/>
    <property type="evidence" value="ECO:0007669"/>
    <property type="project" value="UniProtKB-KW"/>
</dbReference>
<keyword evidence="9" id="KW-1185">Reference proteome</keyword>
<sequence length="323" mass="35593">MSLDHVNLSKLDLNLLVAFDALMTERSVTRAATRVGLGQSAMSHALARLRTMFGDELLTRGPDGMRPTPRATALILPVRGALAQIAELTLRDDAFDPATSDRTFVIGMPDSTEVLLVPALMAHLQATAPGVKLLLRSIDRLRILQDVDDGRIELGIGLFEEGQTHHKRRLLHKESYLCIFNAALVGVEPPITIEDYVRLPHVLTSLVESAHGVVDDALAKIGRARTIALTSPRFTAVPFVVKQAPVIATMHSKVARFFAEALELAVSPAPVILPDVQVSMLWHSSFDRDPGHLWLRSTVRKLMDVHPPSLNLWLNREDDFLSV</sequence>
<dbReference type="PROSITE" id="PS50931">
    <property type="entry name" value="HTH_LYSR"/>
    <property type="match status" value="1"/>
</dbReference>
<dbReference type="InterPro" id="IPR005119">
    <property type="entry name" value="LysR_subst-bd"/>
</dbReference>
<evidence type="ECO:0000313" key="8">
    <source>
        <dbReference type="EMBL" id="MBM7850786.1"/>
    </source>
</evidence>
<dbReference type="SUPFAM" id="SSF53850">
    <property type="entry name" value="Periplasmic binding protein-like II"/>
    <property type="match status" value="1"/>
</dbReference>
<evidence type="ECO:0000313" key="10">
    <source>
        <dbReference type="Proteomes" id="UP001143400"/>
    </source>
</evidence>
<comment type="caution">
    <text evidence="7">The sequence shown here is derived from an EMBL/GenBank/DDBJ whole genome shotgun (WGS) entry which is preliminary data.</text>
</comment>
<dbReference type="Gene3D" id="3.40.190.10">
    <property type="entry name" value="Periplasmic binding protein-like II"/>
    <property type="match status" value="2"/>
</dbReference>
<evidence type="ECO:0000256" key="2">
    <source>
        <dbReference type="ARBA" id="ARBA00022458"/>
    </source>
</evidence>
<gene>
    <name evidence="7" type="primary">ttgS</name>
    <name evidence="7" type="ORF">GCM10008170_20990</name>
    <name evidence="8" type="ORF">JOD31_000998</name>
</gene>
<dbReference type="AlphaFoldDB" id="A0A9W6MRT3"/>
<name>A0A9W6MRT3_9HYPH</name>
<dbReference type="Proteomes" id="UP000758856">
    <property type="component" value="Unassembled WGS sequence"/>
</dbReference>
<comment type="similarity">
    <text evidence="1">Belongs to the LysR transcriptional regulatory family.</text>
</comment>
<dbReference type="RefSeq" id="WP_204949168.1">
    <property type="nucleotide sequence ID" value="NZ_BSFF01000002.1"/>
</dbReference>
<dbReference type="EMBL" id="BSFF01000002">
    <property type="protein sequence ID" value="GLK56080.1"/>
    <property type="molecule type" value="Genomic_DNA"/>
</dbReference>
<reference evidence="7" key="3">
    <citation type="submission" date="2023-01" db="EMBL/GenBank/DDBJ databases">
        <authorList>
            <person name="Sun Q."/>
            <person name="Evtushenko L."/>
        </authorList>
    </citation>
    <scope>NUCLEOTIDE SEQUENCE</scope>
    <source>
        <strain evidence="7">VKM B-1606</strain>
    </source>
</reference>
<reference evidence="7" key="1">
    <citation type="journal article" date="2014" name="Int. J. Syst. Evol. Microbiol.">
        <title>Complete genome sequence of Corynebacterium casei LMG S-19264T (=DSM 44701T), isolated from a smear-ripened cheese.</title>
        <authorList>
            <consortium name="US DOE Joint Genome Institute (JGI-PGF)"/>
            <person name="Walter F."/>
            <person name="Albersmeier A."/>
            <person name="Kalinowski J."/>
            <person name="Ruckert C."/>
        </authorList>
    </citation>
    <scope>NUCLEOTIDE SEQUENCE</scope>
    <source>
        <strain evidence="7">VKM B-1606</strain>
    </source>
</reference>
<dbReference type="PRINTS" id="PR00039">
    <property type="entry name" value="HTHLYSR"/>
</dbReference>
<evidence type="ECO:0000256" key="3">
    <source>
        <dbReference type="ARBA" id="ARBA00023015"/>
    </source>
</evidence>
<dbReference type="EMBL" id="JAFBCY010000001">
    <property type="protein sequence ID" value="MBM7850786.1"/>
    <property type="molecule type" value="Genomic_DNA"/>
</dbReference>
<accession>A0A9W6MRT3</accession>
<keyword evidence="5" id="KW-0804">Transcription</keyword>
<protein>
    <submittedName>
        <fullName evidence="8">DNA-binding transcriptional LysR family regulator</fullName>
    </submittedName>
    <submittedName>
        <fullName evidence="7">LysR family transcriptional regulator</fullName>
    </submittedName>
</protein>
<keyword evidence="3" id="KW-0805">Transcription regulation</keyword>
<dbReference type="PANTHER" id="PTHR30118">
    <property type="entry name" value="HTH-TYPE TRANSCRIPTIONAL REGULATOR LEUO-RELATED"/>
    <property type="match status" value="1"/>
</dbReference>
<reference evidence="8 9" key="2">
    <citation type="submission" date="2021-01" db="EMBL/GenBank/DDBJ databases">
        <title>Genomic Encyclopedia of Type Strains, Phase IV (KMG-IV): sequencing the most valuable type-strain genomes for metagenomic binning, comparative biology and taxonomic classification.</title>
        <authorList>
            <person name="Goeker M."/>
        </authorList>
    </citation>
    <scope>NUCLEOTIDE SEQUENCE [LARGE SCALE GENOMIC DNA]</scope>
    <source>
        <strain evidence="8 9">DSM 6130</strain>
    </source>
</reference>
<feature type="domain" description="HTH lysR-type" evidence="6">
    <location>
        <begin position="11"/>
        <end position="68"/>
    </location>
</feature>
<evidence type="ECO:0000256" key="5">
    <source>
        <dbReference type="ARBA" id="ARBA00023163"/>
    </source>
</evidence>
<evidence type="ECO:0000256" key="1">
    <source>
        <dbReference type="ARBA" id="ARBA00009437"/>
    </source>
</evidence>
<dbReference type="CDD" id="cd08464">
    <property type="entry name" value="PBP2_DntR_like_2"/>
    <property type="match status" value="1"/>
</dbReference>
<dbReference type="SUPFAM" id="SSF46785">
    <property type="entry name" value="Winged helix' DNA-binding domain"/>
    <property type="match status" value="1"/>
</dbReference>
<evidence type="ECO:0000313" key="7">
    <source>
        <dbReference type="EMBL" id="GLK56080.1"/>
    </source>
</evidence>
<evidence type="ECO:0000259" key="6">
    <source>
        <dbReference type="PROSITE" id="PS50931"/>
    </source>
</evidence>
<dbReference type="PANTHER" id="PTHR30118:SF15">
    <property type="entry name" value="TRANSCRIPTIONAL REGULATORY PROTEIN"/>
    <property type="match status" value="1"/>
</dbReference>
<organism evidence="7 10">
    <name type="scientific">Methylopila capsulata</name>
    <dbReference type="NCBI Taxonomy" id="61654"/>
    <lineage>
        <taxon>Bacteria</taxon>
        <taxon>Pseudomonadati</taxon>
        <taxon>Pseudomonadota</taxon>
        <taxon>Alphaproteobacteria</taxon>
        <taxon>Hyphomicrobiales</taxon>
        <taxon>Methylopilaceae</taxon>
        <taxon>Methylopila</taxon>
    </lineage>
</organism>
<dbReference type="Pfam" id="PF03466">
    <property type="entry name" value="LysR_substrate"/>
    <property type="match status" value="1"/>
</dbReference>
<dbReference type="InterPro" id="IPR036388">
    <property type="entry name" value="WH-like_DNA-bd_sf"/>
</dbReference>
<dbReference type="Proteomes" id="UP001143400">
    <property type="component" value="Unassembled WGS sequence"/>
</dbReference>
<dbReference type="InterPro" id="IPR000847">
    <property type="entry name" value="LysR_HTH_N"/>
</dbReference>
<dbReference type="InterPro" id="IPR050389">
    <property type="entry name" value="LysR-type_TF"/>
</dbReference>
<keyword evidence="4 8" id="KW-0238">DNA-binding</keyword>
<evidence type="ECO:0000256" key="4">
    <source>
        <dbReference type="ARBA" id="ARBA00023125"/>
    </source>
</evidence>
<evidence type="ECO:0000313" key="9">
    <source>
        <dbReference type="Proteomes" id="UP000758856"/>
    </source>
</evidence>
<dbReference type="Pfam" id="PF00126">
    <property type="entry name" value="HTH_1"/>
    <property type="match status" value="1"/>
</dbReference>
<dbReference type="Gene3D" id="1.10.10.10">
    <property type="entry name" value="Winged helix-like DNA-binding domain superfamily/Winged helix DNA-binding domain"/>
    <property type="match status" value="1"/>
</dbReference>